<organism evidence="1">
    <name type="scientific">Spongospora subterranea</name>
    <dbReference type="NCBI Taxonomy" id="70186"/>
    <lineage>
        <taxon>Eukaryota</taxon>
        <taxon>Sar</taxon>
        <taxon>Rhizaria</taxon>
        <taxon>Endomyxa</taxon>
        <taxon>Phytomyxea</taxon>
        <taxon>Plasmodiophorida</taxon>
        <taxon>Plasmodiophoridae</taxon>
        <taxon>Spongospora</taxon>
    </lineage>
</organism>
<dbReference type="Gene3D" id="1.25.10.10">
    <property type="entry name" value="Leucine-rich Repeat Variant"/>
    <property type="match status" value="1"/>
</dbReference>
<accession>A0A0H5R4F2</accession>
<dbReference type="SUPFAM" id="SSF48371">
    <property type="entry name" value="ARM repeat"/>
    <property type="match status" value="1"/>
</dbReference>
<name>A0A0H5R4F2_9EUKA</name>
<protein>
    <submittedName>
        <fullName evidence="1">Uncharacterized protein</fullName>
    </submittedName>
</protein>
<reference evidence="1" key="1">
    <citation type="submission" date="2015-04" db="EMBL/GenBank/DDBJ databases">
        <title>The genome sequence of the plant pathogenic Rhizarian Plasmodiophora brassicae reveals insights in its biotrophic life cycle and the origin of chitin synthesis.</title>
        <authorList>
            <person name="Schwelm A."/>
            <person name="Fogelqvist J."/>
            <person name="Knaust A."/>
            <person name="Julke S."/>
            <person name="Lilja T."/>
            <person name="Dhandapani V."/>
            <person name="Bonilla-Rosso G."/>
            <person name="Karlsson M."/>
            <person name="Shevchenko A."/>
            <person name="Choi S.R."/>
            <person name="Kim H.G."/>
            <person name="Park J.Y."/>
            <person name="Lim Y.P."/>
            <person name="Ludwig-Muller J."/>
            <person name="Dixelius C."/>
        </authorList>
    </citation>
    <scope>NUCLEOTIDE SEQUENCE</scope>
    <source>
        <tissue evidence="1">Potato root galls</tissue>
    </source>
</reference>
<dbReference type="InterPro" id="IPR016024">
    <property type="entry name" value="ARM-type_fold"/>
</dbReference>
<dbReference type="EMBL" id="HACM01008643">
    <property type="protein sequence ID" value="CRZ09085.1"/>
    <property type="molecule type" value="Transcribed_RNA"/>
</dbReference>
<dbReference type="InterPro" id="IPR011989">
    <property type="entry name" value="ARM-like"/>
</dbReference>
<dbReference type="AlphaFoldDB" id="A0A0H5R4F2"/>
<sequence length="274" mass="29788">MIPIPNAPQFFEAQWSCLCPTLTPAQVLSACASSLINESIQVISSPFCLEVRTDALSVFVNLFRWSSDCHLVEFQRRTGDREMSRLLIHSMFRGLQIIQPQLQLCLPNSQLSVRPLSVVDIIQDDGFAQPILGGSPSCKGMEVSGDFIETLLSSAASPALDVHREALVCLAELSSNPQTVNRLRRITERIVPVLCDRLKSRDAAVCALTAKIGVNVFAHLSTVLGLSTMEQTSLCHALIGNIEDGSPSSGMALEDLYDVVKSTFGIKLSPTICT</sequence>
<evidence type="ECO:0000313" key="1">
    <source>
        <dbReference type="EMBL" id="CRZ09085.1"/>
    </source>
</evidence>
<proteinExistence type="predicted"/>